<dbReference type="Pfam" id="PF13449">
    <property type="entry name" value="Phytase-like"/>
    <property type="match status" value="1"/>
</dbReference>
<dbReference type="OrthoDB" id="9798539at2"/>
<evidence type="ECO:0000313" key="4">
    <source>
        <dbReference type="Proteomes" id="UP000425817"/>
    </source>
</evidence>
<feature type="domain" description="Phytase-like" evidence="2">
    <location>
        <begin position="67"/>
        <end position="375"/>
    </location>
</feature>
<accession>A0A6I6HP88</accession>
<reference evidence="3 4" key="1">
    <citation type="submission" date="2019-12" db="EMBL/GenBank/DDBJ databases">
        <title>Hybrid Genome Assemblies of two High G+C Isolates from Undergraduate Microbiology Courses.</title>
        <authorList>
            <person name="Ne Ville C.J."/>
            <person name="Enright D."/>
            <person name="Hernandez I."/>
            <person name="Dodsworth J."/>
            <person name="Orwin P.M."/>
        </authorList>
    </citation>
    <scope>NUCLEOTIDE SEQUENCE [LARGE SCALE GENOMIC DNA]</scope>
    <source>
        <strain evidence="3 4">CSUSB</strain>
    </source>
</reference>
<dbReference type="AlphaFoldDB" id="A0A6I6HP88"/>
<name>A0A6I6HP88_VARPD</name>
<organism evidence="3 4">
    <name type="scientific">Variovorax paradoxus</name>
    <dbReference type="NCBI Taxonomy" id="34073"/>
    <lineage>
        <taxon>Bacteria</taxon>
        <taxon>Pseudomonadati</taxon>
        <taxon>Pseudomonadota</taxon>
        <taxon>Betaproteobacteria</taxon>
        <taxon>Burkholderiales</taxon>
        <taxon>Comamonadaceae</taxon>
        <taxon>Variovorax</taxon>
    </lineage>
</organism>
<dbReference type="RefSeq" id="WP_157616318.1">
    <property type="nucleotide sequence ID" value="NZ_CP046622.1"/>
</dbReference>
<dbReference type="Proteomes" id="UP000425817">
    <property type="component" value="Chromosome"/>
</dbReference>
<dbReference type="InterPro" id="IPR011044">
    <property type="entry name" value="Quino_amine_DH_bsu"/>
</dbReference>
<dbReference type="InterPro" id="IPR027372">
    <property type="entry name" value="Phytase-like_dom"/>
</dbReference>
<proteinExistence type="predicted"/>
<gene>
    <name evidence="3" type="ORF">GOQ09_24855</name>
</gene>
<dbReference type="PANTHER" id="PTHR37957">
    <property type="entry name" value="BLR7070 PROTEIN"/>
    <property type="match status" value="1"/>
</dbReference>
<evidence type="ECO:0000256" key="1">
    <source>
        <dbReference type="SAM" id="MobiDB-lite"/>
    </source>
</evidence>
<sequence>MRTFIPDPQESTSPGRRRLLLGGVAAAFIGSGLGGCGSPVVPLPGAGRLRRIAEAHWPHRLNIQGTTAGGLSGIDYDANRSEYLLLCDDRSDLSPARFYTASWPAPWTQAPAPGDVVQLQRPGGGPWPDRRRTKPGTPVADPESLRLRPGTGTLLWVSEGDVLRGFGPSFYESARDGRLLREFALPAMFTPDPARQRGPRDNLGFEGLAVTPDGRHAWLAMENALIQDGPVPTTHAAGGPCRLTLVDLETGRAVRQIAYIPDPIPLQPLLPGSHADNGISEILMLDSDRMLVLERAYATGAGNSLRLYEIETRDATDVLNTGVLAAGNHRPAAKTLVADFASLGLSRLDNTEGLCWGPAMPDGKRMLVVVSDDNFNPLQTTQFAAFEYTDRP</sequence>
<protein>
    <submittedName>
        <fullName evidence="3">Esterase-like activity of phytase family protein</fullName>
    </submittedName>
</protein>
<dbReference type="SUPFAM" id="SSF50969">
    <property type="entry name" value="YVTN repeat-like/Quinoprotein amine dehydrogenase"/>
    <property type="match status" value="1"/>
</dbReference>
<dbReference type="PANTHER" id="PTHR37957:SF1">
    <property type="entry name" value="PHYTASE-LIKE DOMAIN-CONTAINING PROTEIN"/>
    <property type="match status" value="1"/>
</dbReference>
<evidence type="ECO:0000259" key="2">
    <source>
        <dbReference type="Pfam" id="PF13449"/>
    </source>
</evidence>
<evidence type="ECO:0000313" key="3">
    <source>
        <dbReference type="EMBL" id="QGW84605.1"/>
    </source>
</evidence>
<feature type="region of interest" description="Disordered" evidence="1">
    <location>
        <begin position="120"/>
        <end position="145"/>
    </location>
</feature>
<dbReference type="EMBL" id="CP046622">
    <property type="protein sequence ID" value="QGW84605.1"/>
    <property type="molecule type" value="Genomic_DNA"/>
</dbReference>